<accession>A0A4S2HCJ0</accession>
<evidence type="ECO:0000313" key="4">
    <source>
        <dbReference type="EMBL" id="TGY93182.1"/>
    </source>
</evidence>
<gene>
    <name evidence="4" type="ORF">E5162_08970</name>
</gene>
<keyword evidence="5" id="KW-1185">Reference proteome</keyword>
<dbReference type="PANTHER" id="PTHR42877:SF4">
    <property type="entry name" value="FAD_NAD(P)-BINDING DOMAIN-CONTAINING PROTEIN-RELATED"/>
    <property type="match status" value="1"/>
</dbReference>
<protein>
    <submittedName>
        <fullName evidence="4">NAD(P)/FAD-dependent oxidoreductase</fullName>
    </submittedName>
</protein>
<dbReference type="OrthoDB" id="312624at2"/>
<evidence type="ECO:0000256" key="1">
    <source>
        <dbReference type="ARBA" id="ARBA00022630"/>
    </source>
</evidence>
<organism evidence="4 5">
    <name type="scientific">Marinicauda pacifica</name>
    <dbReference type="NCBI Taxonomy" id="1133559"/>
    <lineage>
        <taxon>Bacteria</taxon>
        <taxon>Pseudomonadati</taxon>
        <taxon>Pseudomonadota</taxon>
        <taxon>Alphaproteobacteria</taxon>
        <taxon>Maricaulales</taxon>
        <taxon>Maricaulaceae</taxon>
        <taxon>Marinicauda</taxon>
    </lineage>
</organism>
<dbReference type="GO" id="GO:0050660">
    <property type="term" value="F:flavin adenine dinucleotide binding"/>
    <property type="evidence" value="ECO:0007669"/>
    <property type="project" value="InterPro"/>
</dbReference>
<dbReference type="Pfam" id="PF00743">
    <property type="entry name" value="FMO-like"/>
    <property type="match status" value="1"/>
</dbReference>
<dbReference type="Gene3D" id="3.50.50.60">
    <property type="entry name" value="FAD/NAD(P)-binding domain"/>
    <property type="match status" value="2"/>
</dbReference>
<proteinExistence type="predicted"/>
<dbReference type="AlphaFoldDB" id="A0A4S2HCJ0"/>
<dbReference type="GO" id="GO:0004499">
    <property type="term" value="F:N,N-dimethylaniline monooxygenase activity"/>
    <property type="evidence" value="ECO:0007669"/>
    <property type="project" value="InterPro"/>
</dbReference>
<dbReference type="PRINTS" id="PR00419">
    <property type="entry name" value="ADXRDTASE"/>
</dbReference>
<dbReference type="Proteomes" id="UP000305451">
    <property type="component" value="Unassembled WGS sequence"/>
</dbReference>
<keyword evidence="1" id="KW-0285">Flavoprotein</keyword>
<comment type="caution">
    <text evidence="4">The sequence shown here is derived from an EMBL/GenBank/DDBJ whole genome shotgun (WGS) entry which is preliminary data.</text>
</comment>
<keyword evidence="2" id="KW-0274">FAD</keyword>
<dbReference type="GO" id="GO:0050661">
    <property type="term" value="F:NADP binding"/>
    <property type="evidence" value="ECO:0007669"/>
    <property type="project" value="InterPro"/>
</dbReference>
<dbReference type="PANTHER" id="PTHR42877">
    <property type="entry name" value="L-ORNITHINE N(5)-MONOOXYGENASE-RELATED"/>
    <property type="match status" value="1"/>
</dbReference>
<evidence type="ECO:0000256" key="2">
    <source>
        <dbReference type="ARBA" id="ARBA00022827"/>
    </source>
</evidence>
<dbReference type="InterPro" id="IPR020946">
    <property type="entry name" value="Flavin_mOase-like"/>
</dbReference>
<dbReference type="SUPFAM" id="SSF51905">
    <property type="entry name" value="FAD/NAD(P)-binding domain"/>
    <property type="match status" value="2"/>
</dbReference>
<dbReference type="InterPro" id="IPR051209">
    <property type="entry name" value="FAD-bind_Monooxygenase_sf"/>
</dbReference>
<dbReference type="InterPro" id="IPR036188">
    <property type="entry name" value="FAD/NAD-bd_sf"/>
</dbReference>
<sequence length="500" mass="55265">MRTERAEARPRPAPAAPPDRVDVLVIGAGMSGLAIAYQLKRRGIDDFVIVEKSGGVGGVWRDNQYPGAGCDVPSHLYSFSFAPKADWSRKFAPRDEILDYFEDVARSFDIVGHCRFNTSVTTLEFDAQAGRWAVALDDGRRISARSVISAVGQLSEPFTPDLAGLDRFEGRVMHTARWDRSADLTGQRVAVIGNAASAIQLIPIVADQARTLSVFQRTPNWVIEKPDRTFTRAEHWLFGNLPGYRRLYRTGSFLIHEMRFAAFRQGSLAARFTRWQLERKIRKAVPDPAMREILTPDYAPGCKRVLLSNTYFQTLAREHVSLVSDPISHLEADAIVTAGGDRIEADTVILATGFKATEFLSTLSVTGPDGRTLAEVWGASPSAYRGVAVAGFPNLFMLYGPNTNLGHNSIIFMTERQAEYVAGKVERLLSHDLKSLSVRPQAQAAFDARVQRSLAGTVWAGACPSWYKTEDGRITNNWSGLASAFALTLARPDQSAWEER</sequence>
<evidence type="ECO:0000256" key="3">
    <source>
        <dbReference type="ARBA" id="ARBA00023002"/>
    </source>
</evidence>
<dbReference type="RefSeq" id="WP_135944900.1">
    <property type="nucleotide sequence ID" value="NZ_BMEI01000002.1"/>
</dbReference>
<evidence type="ECO:0000313" key="5">
    <source>
        <dbReference type="Proteomes" id="UP000305451"/>
    </source>
</evidence>
<name>A0A4S2HCJ0_9PROT</name>
<keyword evidence="3" id="KW-0560">Oxidoreductase</keyword>
<reference evidence="4 5" key="1">
    <citation type="journal article" date="2013" name="Int. J. Syst. Evol. Microbiol.">
        <title>Marinicauda pacifica gen. nov., sp. nov., a prosthecate alphaproteobacterium of the family Hyphomonadaceae isolated from deep seawater.</title>
        <authorList>
            <person name="Zhang X.Y."/>
            <person name="Li G.W."/>
            <person name="Wang C.S."/>
            <person name="Zhang Y.J."/>
            <person name="Xu X.W."/>
            <person name="Li H."/>
            <person name="Liu A."/>
            <person name="Liu C."/>
            <person name="Xie B.B."/>
            <person name="Qin Q.L."/>
            <person name="Xu Z."/>
            <person name="Chen X.L."/>
            <person name="Zhou B.C."/>
            <person name="Zhang Y.Z."/>
        </authorList>
    </citation>
    <scope>NUCLEOTIDE SEQUENCE [LARGE SCALE GENOMIC DNA]</scope>
    <source>
        <strain evidence="4 5">P-1 km-3</strain>
    </source>
</reference>
<dbReference type="EMBL" id="SRXV01000002">
    <property type="protein sequence ID" value="TGY93182.1"/>
    <property type="molecule type" value="Genomic_DNA"/>
</dbReference>